<dbReference type="eggNOG" id="ENOG5032YGV">
    <property type="taxonomic scope" value="Bacteria"/>
</dbReference>
<dbReference type="AlphaFoldDB" id="A1HR45"/>
<reference evidence="1 2" key="1">
    <citation type="submission" date="2007-01" db="EMBL/GenBank/DDBJ databases">
        <title>Annotation of the draft genome assembly of Thermosinus carboxydivorans Nor1.</title>
        <authorList>
            <consortium name="US DOE Joint Genome Institute (JGI-ORNL)"/>
            <person name="Larimer F."/>
            <person name="Land M."/>
            <person name="Hauser L."/>
        </authorList>
    </citation>
    <scope>NUCLEOTIDE SEQUENCE [LARGE SCALE GENOMIC DNA]</scope>
    <source>
        <strain evidence="1 2">Nor1</strain>
    </source>
</reference>
<keyword evidence="2" id="KW-1185">Reference proteome</keyword>
<comment type="caution">
    <text evidence="1">The sequence shown here is derived from an EMBL/GenBank/DDBJ whole genome shotgun (WGS) entry which is preliminary data.</text>
</comment>
<name>A1HR45_9FIRM</name>
<sequence>MAILDGSVFKRIERYFYLHDKIARAVREAREQMLYGHAGTEKTGGVGHCYISDPTANKAIGLVDPIQRVEVDGETIRRPEDWLKVVAATRQRFAGTPMGELMERRYIRNETIVKTCQEMHIDRSTYYYWREDIITYAAMVCCQVGLLKVSE</sequence>
<dbReference type="OrthoDB" id="1729791at2"/>
<proteinExistence type="predicted"/>
<protein>
    <submittedName>
        <fullName evidence="1">Prophage LambdaCh01, phage transcriptional regulator, RinA family</fullName>
    </submittedName>
</protein>
<gene>
    <name evidence="1" type="ORF">TcarDRAFT_1279</name>
</gene>
<dbReference type="Proteomes" id="UP000005139">
    <property type="component" value="Unassembled WGS sequence"/>
</dbReference>
<dbReference type="EMBL" id="AAWL01000009">
    <property type="protein sequence ID" value="EAX47544.1"/>
    <property type="molecule type" value="Genomic_DNA"/>
</dbReference>
<evidence type="ECO:0000313" key="2">
    <source>
        <dbReference type="Proteomes" id="UP000005139"/>
    </source>
</evidence>
<reference evidence="1 2" key="2">
    <citation type="submission" date="2007-01" db="EMBL/GenBank/DDBJ databases">
        <title>Sequencing of the draft genome and assembly of Thermosinus carboxydivorans Nor1.</title>
        <authorList>
            <consortium name="US DOE Joint Genome Institute (JGI-PGF)"/>
            <person name="Copeland A."/>
            <person name="Lucas S."/>
            <person name="Lapidus A."/>
            <person name="Barry K."/>
            <person name="Glavina del Rio T."/>
            <person name="Dalin E."/>
            <person name="Tice H."/>
            <person name="Bruce D."/>
            <person name="Pitluck S."/>
            <person name="Richardson P."/>
        </authorList>
    </citation>
    <scope>NUCLEOTIDE SEQUENCE [LARGE SCALE GENOMIC DNA]</scope>
    <source>
        <strain evidence="1 2">Nor1</strain>
    </source>
</reference>
<evidence type="ECO:0000313" key="1">
    <source>
        <dbReference type="EMBL" id="EAX47544.1"/>
    </source>
</evidence>
<dbReference type="RefSeq" id="WP_007289495.1">
    <property type="nucleotide sequence ID" value="NZ_AAWL01000009.1"/>
</dbReference>
<accession>A1HR45</accession>
<organism evidence="1 2">
    <name type="scientific">Thermosinus carboxydivorans Nor1</name>
    <dbReference type="NCBI Taxonomy" id="401526"/>
    <lineage>
        <taxon>Bacteria</taxon>
        <taxon>Bacillati</taxon>
        <taxon>Bacillota</taxon>
        <taxon>Negativicutes</taxon>
        <taxon>Selenomonadales</taxon>
        <taxon>Sporomusaceae</taxon>
        <taxon>Thermosinus</taxon>
    </lineage>
</organism>